<reference evidence="3" key="1">
    <citation type="journal article" date="2020" name="Stud. Mycol.">
        <title>101 Dothideomycetes genomes: a test case for predicting lifestyles and emergence of pathogens.</title>
        <authorList>
            <person name="Haridas S."/>
            <person name="Albert R."/>
            <person name="Binder M."/>
            <person name="Bloem J."/>
            <person name="Labutti K."/>
            <person name="Salamov A."/>
            <person name="Andreopoulos B."/>
            <person name="Baker S."/>
            <person name="Barry K."/>
            <person name="Bills G."/>
            <person name="Bluhm B."/>
            <person name="Cannon C."/>
            <person name="Castanera R."/>
            <person name="Culley D."/>
            <person name="Daum C."/>
            <person name="Ezra D."/>
            <person name="Gonzalez J."/>
            <person name="Henrissat B."/>
            <person name="Kuo A."/>
            <person name="Liang C."/>
            <person name="Lipzen A."/>
            <person name="Lutzoni F."/>
            <person name="Magnuson J."/>
            <person name="Mondo S."/>
            <person name="Nolan M."/>
            <person name="Ohm R."/>
            <person name="Pangilinan J."/>
            <person name="Park H.-J."/>
            <person name="Ramirez L."/>
            <person name="Alfaro M."/>
            <person name="Sun H."/>
            <person name="Tritt A."/>
            <person name="Yoshinaga Y."/>
            <person name="Zwiers L.-H."/>
            <person name="Turgeon B."/>
            <person name="Goodwin S."/>
            <person name="Spatafora J."/>
            <person name="Crous P."/>
            <person name="Grigoriev I."/>
        </authorList>
    </citation>
    <scope>NUCLEOTIDE SEQUENCE</scope>
    <source>
        <strain evidence="3">CBS 115976</strain>
    </source>
</reference>
<evidence type="ECO:0000256" key="2">
    <source>
        <dbReference type="SAM" id="Phobius"/>
    </source>
</evidence>
<keyword evidence="2" id="KW-0812">Transmembrane</keyword>
<organism evidence="3 4">
    <name type="scientific">Microthyrium microscopicum</name>
    <dbReference type="NCBI Taxonomy" id="703497"/>
    <lineage>
        <taxon>Eukaryota</taxon>
        <taxon>Fungi</taxon>
        <taxon>Dikarya</taxon>
        <taxon>Ascomycota</taxon>
        <taxon>Pezizomycotina</taxon>
        <taxon>Dothideomycetes</taxon>
        <taxon>Dothideomycetes incertae sedis</taxon>
        <taxon>Microthyriales</taxon>
        <taxon>Microthyriaceae</taxon>
        <taxon>Microthyrium</taxon>
    </lineage>
</organism>
<feature type="compositionally biased region" description="Polar residues" evidence="1">
    <location>
        <begin position="342"/>
        <end position="353"/>
    </location>
</feature>
<dbReference type="PANTHER" id="PTHR12475:SF4">
    <property type="entry name" value="PROTEIN THEM6"/>
    <property type="match status" value="1"/>
</dbReference>
<dbReference type="AlphaFoldDB" id="A0A6A6UI03"/>
<feature type="transmembrane region" description="Helical" evidence="2">
    <location>
        <begin position="35"/>
        <end position="53"/>
    </location>
</feature>
<evidence type="ECO:0000256" key="1">
    <source>
        <dbReference type="SAM" id="MobiDB-lite"/>
    </source>
</evidence>
<dbReference type="OrthoDB" id="265761at2759"/>
<feature type="region of interest" description="Disordered" evidence="1">
    <location>
        <begin position="324"/>
        <end position="353"/>
    </location>
</feature>
<name>A0A6A6UI03_9PEZI</name>
<sequence>MPYISPVAAVAITALAASTNSTLRAKLITFLKSRILSWRSIAIVLALLNLKNLPFIWHIRLFKGIWYHVYGQPTDIPPNALFKFSITRSHTPLWEMDYNLHKSNSTYFTDADIARTHLVTALLRKGILDVGKVPGEEATTWNLSTAIRRKTKDKSIKALATSGVETATTGVSTPGGAKRTLTEEEFKAIVQKPGPLLMALGSVACFFHREIVPYRQYEIWTRLLTWDRKWMYIVSYFVEAGALQPKDFILQPWRSGKNVQKVKEGETLEEKRQRVRGKVLATSIATYVVKKGRLTLPPEIVLQRSHMLPPRPVGMPSAVFGLSTEKNSPSTPAGEFSDPGINGTTSSDNGLNAGSVNSILEESLFPEVDSDNTAQPWTWDIVEKERLRGLKFAQAFDGLNALREEFDAGEGSALGVFGDRFGIL</sequence>
<dbReference type="InterPro" id="IPR051490">
    <property type="entry name" value="THEM6_lcsJ_thioesterase"/>
</dbReference>
<evidence type="ECO:0000313" key="3">
    <source>
        <dbReference type="EMBL" id="KAF2671909.1"/>
    </source>
</evidence>
<evidence type="ECO:0000313" key="4">
    <source>
        <dbReference type="Proteomes" id="UP000799302"/>
    </source>
</evidence>
<evidence type="ECO:0008006" key="5">
    <source>
        <dbReference type="Google" id="ProtNLM"/>
    </source>
</evidence>
<dbReference type="EMBL" id="MU004232">
    <property type="protein sequence ID" value="KAF2671909.1"/>
    <property type="molecule type" value="Genomic_DNA"/>
</dbReference>
<proteinExistence type="predicted"/>
<keyword evidence="2" id="KW-0472">Membrane</keyword>
<gene>
    <name evidence="3" type="ORF">BT63DRAFT_422425</name>
</gene>
<dbReference type="Proteomes" id="UP000799302">
    <property type="component" value="Unassembled WGS sequence"/>
</dbReference>
<dbReference type="PANTHER" id="PTHR12475">
    <property type="match status" value="1"/>
</dbReference>
<keyword evidence="2" id="KW-1133">Transmembrane helix</keyword>
<accession>A0A6A6UI03</accession>
<protein>
    <recommendedName>
        <fullName evidence="5">Capsule polysaccharide biosynthesis protein</fullName>
    </recommendedName>
</protein>
<keyword evidence="4" id="KW-1185">Reference proteome</keyword>